<evidence type="ECO:0000256" key="1">
    <source>
        <dbReference type="SAM" id="MobiDB-lite"/>
    </source>
</evidence>
<dbReference type="Pfam" id="PF16188">
    <property type="entry name" value="Peptidase_M24_C"/>
    <property type="match status" value="1"/>
</dbReference>
<sequence length="250" mass="27345">MAMPEPIGLREIKYLPDGTTDVTRTMHYGQPTPMQVEAYTRVLMGAIDLATLVFPQGTGDTDVDIVARRVEPGYYQDGEWGIRLETILTVVPTQTKFLGFEAVTLVPFEAKLIDLSLLSDKQCEWLNKYHARVLDIVGPVLVSQGRQQAYDWLVNKTEPLRCPGHSTTPVAVAPITSTSTQKTAEKTQTPYASGSTARQQSISRHANPPVSSTTKVLSAGAHVASSSFCLYSHGDKFNISNTRASVEGFN</sequence>
<proteinExistence type="predicted"/>
<feature type="domain" description="Peptidase M24 C-terminal" evidence="3">
    <location>
        <begin position="96"/>
        <end position="160"/>
    </location>
</feature>
<organism evidence="4 5">
    <name type="scientific">Petrolisthes manimaculis</name>
    <dbReference type="NCBI Taxonomy" id="1843537"/>
    <lineage>
        <taxon>Eukaryota</taxon>
        <taxon>Metazoa</taxon>
        <taxon>Ecdysozoa</taxon>
        <taxon>Arthropoda</taxon>
        <taxon>Crustacea</taxon>
        <taxon>Multicrustacea</taxon>
        <taxon>Malacostraca</taxon>
        <taxon>Eumalacostraca</taxon>
        <taxon>Eucarida</taxon>
        <taxon>Decapoda</taxon>
        <taxon>Pleocyemata</taxon>
        <taxon>Anomura</taxon>
        <taxon>Galatheoidea</taxon>
        <taxon>Porcellanidae</taxon>
        <taxon>Petrolisthes</taxon>
    </lineage>
</organism>
<dbReference type="PANTHER" id="PTHR43763:SF6">
    <property type="entry name" value="XAA-PRO AMINOPEPTIDASE 1"/>
    <property type="match status" value="1"/>
</dbReference>
<reference evidence="4" key="1">
    <citation type="submission" date="2023-11" db="EMBL/GenBank/DDBJ databases">
        <title>Genome assemblies of two species of porcelain crab, Petrolisthes cinctipes and Petrolisthes manimaculis (Anomura: Porcellanidae).</title>
        <authorList>
            <person name="Angst P."/>
        </authorList>
    </citation>
    <scope>NUCLEOTIDE SEQUENCE</scope>
    <source>
        <strain evidence="4">PB745_02</strain>
        <tissue evidence="4">Gill</tissue>
    </source>
</reference>
<evidence type="ECO:0000313" key="4">
    <source>
        <dbReference type="EMBL" id="KAK4301816.1"/>
    </source>
</evidence>
<feature type="region of interest" description="Disordered" evidence="1">
    <location>
        <begin position="175"/>
        <end position="214"/>
    </location>
</feature>
<protein>
    <recommendedName>
        <fullName evidence="6">Peptidase M24 C-terminal domain-containing protein</fullName>
    </recommendedName>
</protein>
<name>A0AAE1P5Y9_9EUCA</name>
<keyword evidence="5" id="KW-1185">Reference proteome</keyword>
<evidence type="ECO:0000259" key="3">
    <source>
        <dbReference type="Pfam" id="PF16188"/>
    </source>
</evidence>
<dbReference type="EMBL" id="JAWZYT010002824">
    <property type="protein sequence ID" value="KAK4301816.1"/>
    <property type="molecule type" value="Genomic_DNA"/>
</dbReference>
<dbReference type="Pfam" id="PF00557">
    <property type="entry name" value="Peptidase_M24"/>
    <property type="match status" value="1"/>
</dbReference>
<comment type="caution">
    <text evidence="4">The sequence shown here is derived from an EMBL/GenBank/DDBJ whole genome shotgun (WGS) entry which is preliminary data.</text>
</comment>
<evidence type="ECO:0000259" key="2">
    <source>
        <dbReference type="Pfam" id="PF00557"/>
    </source>
</evidence>
<gene>
    <name evidence="4" type="ORF">Pmani_026083</name>
</gene>
<dbReference type="InterPro" id="IPR050422">
    <property type="entry name" value="X-Pro_aminopeptidase_P"/>
</dbReference>
<dbReference type="SUPFAM" id="SSF55920">
    <property type="entry name" value="Creatinase/aminopeptidase"/>
    <property type="match status" value="1"/>
</dbReference>
<dbReference type="AlphaFoldDB" id="A0AAE1P5Y9"/>
<dbReference type="InterPro" id="IPR032416">
    <property type="entry name" value="Peptidase_M24_C"/>
</dbReference>
<dbReference type="Proteomes" id="UP001292094">
    <property type="component" value="Unassembled WGS sequence"/>
</dbReference>
<dbReference type="Gene3D" id="3.90.230.10">
    <property type="entry name" value="Creatinase/methionine aminopeptidase superfamily"/>
    <property type="match status" value="2"/>
</dbReference>
<dbReference type="InterPro" id="IPR036005">
    <property type="entry name" value="Creatinase/aminopeptidase-like"/>
</dbReference>
<accession>A0AAE1P5Y9</accession>
<evidence type="ECO:0008006" key="6">
    <source>
        <dbReference type="Google" id="ProtNLM"/>
    </source>
</evidence>
<feature type="domain" description="Peptidase M24" evidence="2">
    <location>
        <begin position="17"/>
        <end position="70"/>
    </location>
</feature>
<dbReference type="InterPro" id="IPR000994">
    <property type="entry name" value="Pept_M24"/>
</dbReference>
<evidence type="ECO:0000313" key="5">
    <source>
        <dbReference type="Proteomes" id="UP001292094"/>
    </source>
</evidence>
<dbReference type="PANTHER" id="PTHR43763">
    <property type="entry name" value="XAA-PRO AMINOPEPTIDASE 1"/>
    <property type="match status" value="1"/>
</dbReference>